<evidence type="ECO:0000256" key="1">
    <source>
        <dbReference type="ARBA" id="ARBA00004123"/>
    </source>
</evidence>
<dbReference type="CDD" id="cd20704">
    <property type="entry name" value="Orc3"/>
    <property type="match status" value="1"/>
</dbReference>
<evidence type="ECO:0000313" key="13">
    <source>
        <dbReference type="EMBL" id="KAF6022746.1"/>
    </source>
</evidence>
<dbReference type="InterPro" id="IPR045667">
    <property type="entry name" value="ORC3_N"/>
</dbReference>
<gene>
    <name evidence="13" type="ORF">EB796_018954</name>
</gene>
<dbReference type="PANTHER" id="PTHR12748:SF0">
    <property type="entry name" value="ORIGIN RECOGNITION COMPLEX SUBUNIT 3"/>
    <property type="match status" value="1"/>
</dbReference>
<dbReference type="Proteomes" id="UP000593567">
    <property type="component" value="Unassembled WGS sequence"/>
</dbReference>
<dbReference type="GO" id="GO:0031261">
    <property type="term" value="C:DNA replication preinitiation complex"/>
    <property type="evidence" value="ECO:0007669"/>
    <property type="project" value="TreeGrafter"/>
</dbReference>
<dbReference type="Pfam" id="PF07034">
    <property type="entry name" value="ORC3_N"/>
    <property type="match status" value="1"/>
</dbReference>
<evidence type="ECO:0000256" key="5">
    <source>
        <dbReference type="ARBA" id="ARBA00022705"/>
    </source>
</evidence>
<dbReference type="GO" id="GO:0006270">
    <property type="term" value="P:DNA replication initiation"/>
    <property type="evidence" value="ECO:0007669"/>
    <property type="project" value="TreeGrafter"/>
</dbReference>
<evidence type="ECO:0000256" key="3">
    <source>
        <dbReference type="ARBA" id="ARBA00019085"/>
    </source>
</evidence>
<dbReference type="EMBL" id="VXIV02002811">
    <property type="protein sequence ID" value="KAF6022746.1"/>
    <property type="molecule type" value="Genomic_DNA"/>
</dbReference>
<reference evidence="13" key="1">
    <citation type="submission" date="2020-06" db="EMBL/GenBank/DDBJ databases">
        <title>Draft genome of Bugula neritina, a colonial animal packing powerful symbionts and potential medicines.</title>
        <authorList>
            <person name="Rayko M."/>
        </authorList>
    </citation>
    <scope>NUCLEOTIDE SEQUENCE [LARGE SCALE GENOMIC DNA]</scope>
    <source>
        <strain evidence="13">Kwan_BN1</strain>
    </source>
</reference>
<keyword evidence="6" id="KW-0238">DNA-binding</keyword>
<dbReference type="GO" id="GO:0003688">
    <property type="term" value="F:DNA replication origin binding"/>
    <property type="evidence" value="ECO:0007669"/>
    <property type="project" value="TreeGrafter"/>
</dbReference>
<dbReference type="Pfam" id="PF18137">
    <property type="entry name" value="WHD_ORC"/>
    <property type="match status" value="1"/>
</dbReference>
<comment type="similarity">
    <text evidence="2">Belongs to the ORC3 family.</text>
</comment>
<dbReference type="OrthoDB" id="10265211at2759"/>
<feature type="domain" description="Origin recognition complex subunit 3 winged helix C-terminal" evidence="11">
    <location>
        <begin position="587"/>
        <end position="693"/>
    </location>
</feature>
<dbReference type="Pfam" id="PF19675">
    <property type="entry name" value="ORC3_ins"/>
    <property type="match status" value="1"/>
</dbReference>
<dbReference type="AlphaFoldDB" id="A0A7J7JAP9"/>
<keyword evidence="5" id="KW-0235">DNA replication</keyword>
<keyword evidence="7" id="KW-0539">Nucleus</keyword>
<name>A0A7J7JAP9_BUGNE</name>
<evidence type="ECO:0000256" key="7">
    <source>
        <dbReference type="ARBA" id="ARBA00023242"/>
    </source>
</evidence>
<dbReference type="InterPro" id="IPR020795">
    <property type="entry name" value="ORC3"/>
</dbReference>
<dbReference type="PANTHER" id="PTHR12748">
    <property type="entry name" value="ORIGIN RECOGNITION COMPLEX SUBUNIT 3"/>
    <property type="match status" value="1"/>
</dbReference>
<comment type="subcellular location">
    <subcellularLocation>
        <location evidence="1">Nucleus</location>
    </subcellularLocation>
</comment>
<protein>
    <recommendedName>
        <fullName evidence="3">Origin recognition complex subunit 3</fullName>
    </recommendedName>
</protein>
<evidence type="ECO:0000256" key="9">
    <source>
        <dbReference type="ARBA" id="ARBA00045241"/>
    </source>
</evidence>
<evidence type="ECO:0000259" key="11">
    <source>
        <dbReference type="Pfam" id="PF18137"/>
    </source>
</evidence>
<dbReference type="InterPro" id="IPR045663">
    <property type="entry name" value="ORC3_ins"/>
</dbReference>
<evidence type="ECO:0000259" key="12">
    <source>
        <dbReference type="Pfam" id="PF19675"/>
    </source>
</evidence>
<keyword evidence="14" id="KW-1185">Reference proteome</keyword>
<comment type="caution">
    <text evidence="13">The sequence shown here is derived from an EMBL/GenBank/DDBJ whole genome shotgun (WGS) entry which is preliminary data.</text>
</comment>
<sequence>MALRAFGAFLRQDSLLSFFSFLEKMSTTSLSKGVFSFRGKKKKPSPKDFVENECGLKSQQLNYYEYLCTELHTISQKIHADMAQDLFTELVSYVTICGQKRSEEEIHAAAIVTGVNTPDHSVLYSNLCSKLVEEVTPHVILIESKSNTTKLIMQSIASQLNSIYEDDENVVKMPQTHCAWSHITEWHRSLISTSSPKKVRKTTKTDTKRRTASSHPLVLLFEAFNNLPVSCLQDFILSCRNHLADMSIVLVFGVTLSLSSLRSRLTHEISTMLSIEAFQMKSSSVYLNQIIDRMLLNSDLPFRLGGKTFQLLLDNFLCHDFSIQKFLHCMQFCVMDHCLGNEHSVSCIARGKVLSNKNLDHIRKLTSFNKFVDDEADPKLQSRLLEDAAYTKSKILTLLEDINVYHRKQPYVTRCLHTLSKSIPKSAFGKQLREVYYSVLNGNFNAALEEDFKLFSVLSRNALQEQLTAILEIMSDCPVESDVSSLRNVLDKLSNFEELLEKSELNSAANKTSLVGKKMDMYTLRKTLQQQRPKHVTLFEEIRGEAVDALRSFFHNEVVHFKKLPLHELFYYDDIKTLKSAVNALPRVALFTALSKPHVYLHDVPKLESSQSVTSQLPDTSVAFKLHMECSTMINIYDWMQAFLSVHEGDDSKGEQHLKQLCSRFSHSAAEMQLLGLIKSTKRKTDHVTRLTWGTI</sequence>
<dbReference type="InterPro" id="IPR040855">
    <property type="entry name" value="ORC_WH_C"/>
</dbReference>
<dbReference type="GO" id="GO:0005664">
    <property type="term" value="C:nuclear origin of replication recognition complex"/>
    <property type="evidence" value="ECO:0007669"/>
    <property type="project" value="InterPro"/>
</dbReference>
<accession>A0A7J7JAP9</accession>
<feature type="domain" description="Origin recognition complex subunit 3 N-terminal" evidence="10">
    <location>
        <begin position="25"/>
        <end position="344"/>
    </location>
</feature>
<evidence type="ECO:0000259" key="10">
    <source>
        <dbReference type="Pfam" id="PF07034"/>
    </source>
</evidence>
<organism evidence="13 14">
    <name type="scientific">Bugula neritina</name>
    <name type="common">Brown bryozoan</name>
    <name type="synonym">Sertularia neritina</name>
    <dbReference type="NCBI Taxonomy" id="10212"/>
    <lineage>
        <taxon>Eukaryota</taxon>
        <taxon>Metazoa</taxon>
        <taxon>Spiralia</taxon>
        <taxon>Lophotrochozoa</taxon>
        <taxon>Bryozoa</taxon>
        <taxon>Gymnolaemata</taxon>
        <taxon>Cheilostomatida</taxon>
        <taxon>Flustrina</taxon>
        <taxon>Buguloidea</taxon>
        <taxon>Bugulidae</taxon>
        <taxon>Bugula</taxon>
    </lineage>
</organism>
<dbReference type="GO" id="GO:0005656">
    <property type="term" value="C:nuclear pre-replicative complex"/>
    <property type="evidence" value="ECO:0007669"/>
    <property type="project" value="TreeGrafter"/>
</dbReference>
<evidence type="ECO:0000256" key="2">
    <source>
        <dbReference type="ARBA" id="ARBA00010977"/>
    </source>
</evidence>
<feature type="domain" description="Origin recognition complex subunit 3 insertion" evidence="12">
    <location>
        <begin position="353"/>
        <end position="574"/>
    </location>
</feature>
<evidence type="ECO:0000256" key="6">
    <source>
        <dbReference type="ARBA" id="ARBA00023125"/>
    </source>
</evidence>
<evidence type="ECO:0000256" key="8">
    <source>
        <dbReference type="ARBA" id="ARBA00026084"/>
    </source>
</evidence>
<evidence type="ECO:0000313" key="14">
    <source>
        <dbReference type="Proteomes" id="UP000593567"/>
    </source>
</evidence>
<comment type="subunit">
    <text evidence="8">Component of ORC, a complex composed of at least 6 subunits: ORC1, ORC2, ORC3, ORC4, ORC5 and ORC6. ORC is regulated in a cell-cycle dependent manner. It is sequentially assembled at the exit from anaphase of mitosis and disassembled as cells enter S phase.</text>
</comment>
<evidence type="ECO:0000256" key="4">
    <source>
        <dbReference type="ARBA" id="ARBA00022553"/>
    </source>
</evidence>
<keyword evidence="4" id="KW-0597">Phosphoprotein</keyword>
<comment type="function">
    <text evidence="9">Component of the origin recognition complex (ORC) that binds origins of replication. DNA-binding is ATP-dependent. The specific DNA sequences that define origins of replication have not been identified yet. ORC is required to assemble the pre-replication complex necessary to initiate DNA replication. Binds histone H3 and H4 trimethylation marks H3K9me3, H3K27me3 and H4K20me3.</text>
</comment>
<proteinExistence type="inferred from homology"/>